<keyword evidence="3" id="KW-0808">Transferase</keyword>
<dbReference type="Gene3D" id="3.40.1280.10">
    <property type="match status" value="1"/>
</dbReference>
<dbReference type="OMA" id="NLGTMIR"/>
<dbReference type="GO" id="GO:0003723">
    <property type="term" value="F:RNA binding"/>
    <property type="evidence" value="ECO:0007669"/>
    <property type="project" value="InterPro"/>
</dbReference>
<name>A0A0G4FTM7_VITBC</name>
<dbReference type="GO" id="GO:0032259">
    <property type="term" value="P:methylation"/>
    <property type="evidence" value="ECO:0007669"/>
    <property type="project" value="UniProtKB-KW"/>
</dbReference>
<feature type="signal peptide" evidence="4">
    <location>
        <begin position="1"/>
        <end position="22"/>
    </location>
</feature>
<dbReference type="SUPFAM" id="SSF75217">
    <property type="entry name" value="alpha/beta knot"/>
    <property type="match status" value="1"/>
</dbReference>
<dbReference type="STRING" id="1169540.A0A0G4FTM7"/>
<dbReference type="Proteomes" id="UP000041254">
    <property type="component" value="Unassembled WGS sequence"/>
</dbReference>
<keyword evidence="4" id="KW-0732">Signal</keyword>
<dbReference type="Pfam" id="PF22435">
    <property type="entry name" value="MRM3-like_sub_bind"/>
    <property type="match status" value="1"/>
</dbReference>
<dbReference type="InterPro" id="IPR001537">
    <property type="entry name" value="SpoU_MeTrfase"/>
</dbReference>
<evidence type="ECO:0000313" key="8">
    <source>
        <dbReference type="Proteomes" id="UP000041254"/>
    </source>
</evidence>
<dbReference type="InterPro" id="IPR029064">
    <property type="entry name" value="Ribosomal_eL30-like_sf"/>
</dbReference>
<proteinExistence type="inferred from homology"/>
<dbReference type="InterPro" id="IPR051259">
    <property type="entry name" value="rRNA_Methyltransferase"/>
</dbReference>
<dbReference type="PhylomeDB" id="A0A0G4FTM7"/>
<evidence type="ECO:0000256" key="1">
    <source>
        <dbReference type="ARBA" id="ARBA00007228"/>
    </source>
</evidence>
<dbReference type="VEuPathDB" id="CryptoDB:Vbra_16202"/>
<keyword evidence="2" id="KW-0489">Methyltransferase</keyword>
<dbReference type="PANTHER" id="PTHR43191">
    <property type="entry name" value="RRNA METHYLTRANSFERASE 3"/>
    <property type="match status" value="1"/>
</dbReference>
<sequence length="308" mass="33881">MHLCLPLLLLFEPLALPPITSSRHPSLKRLRALRDKSAREESGLVLLEGIRILEDTINVGSSHPCLLQEPVVESIAFADRALEGGAGRRVRDLLGRLDSGKVIRVDSSLMRLLSDVKTPPMLVAAVQRPRWRLPAQPRLVLVLDGLRDPGNVGTLIRSARAFNIDWIECLPNTADPWSQKCLRAAMGATFHLPIVMSDGWKTHTLVKHRERDLRLFAADASATGDADERGEAERQPIVCYQADLTQPSSIIVGGEPHGLSEPVRESIHDGSIQPLYVPMAAHTADSLNAGVAGSILMAERFRQMHYGY</sequence>
<evidence type="ECO:0000313" key="7">
    <source>
        <dbReference type="EMBL" id="CEM18305.1"/>
    </source>
</evidence>
<keyword evidence="8" id="KW-1185">Reference proteome</keyword>
<reference evidence="7 8" key="1">
    <citation type="submission" date="2014-11" db="EMBL/GenBank/DDBJ databases">
        <authorList>
            <person name="Zhu J."/>
            <person name="Qi W."/>
            <person name="Song R."/>
        </authorList>
    </citation>
    <scope>NUCLEOTIDE SEQUENCE [LARGE SCALE GENOMIC DNA]</scope>
</reference>
<feature type="domain" description="tRNA/rRNA methyltransferase SpoU type" evidence="5">
    <location>
        <begin position="139"/>
        <end position="297"/>
    </location>
</feature>
<dbReference type="CDD" id="cd18095">
    <property type="entry name" value="SpoU-like_rRNA-MTase"/>
    <property type="match status" value="1"/>
</dbReference>
<organism evidence="7 8">
    <name type="scientific">Vitrella brassicaformis (strain CCMP3155)</name>
    <dbReference type="NCBI Taxonomy" id="1169540"/>
    <lineage>
        <taxon>Eukaryota</taxon>
        <taxon>Sar</taxon>
        <taxon>Alveolata</taxon>
        <taxon>Colpodellida</taxon>
        <taxon>Vitrellaceae</taxon>
        <taxon>Vitrella</taxon>
    </lineage>
</organism>
<comment type="similarity">
    <text evidence="1">Belongs to the class IV-like SAM-binding methyltransferase superfamily. RNA methyltransferase TrmH family.</text>
</comment>
<dbReference type="InterPro" id="IPR029028">
    <property type="entry name" value="Alpha/beta_knot_MTases"/>
</dbReference>
<dbReference type="EMBL" id="CDMY01000499">
    <property type="protein sequence ID" value="CEM18305.1"/>
    <property type="molecule type" value="Genomic_DNA"/>
</dbReference>
<dbReference type="SUPFAM" id="SSF55315">
    <property type="entry name" value="L30e-like"/>
    <property type="match status" value="1"/>
</dbReference>
<dbReference type="GO" id="GO:0008173">
    <property type="term" value="F:RNA methyltransferase activity"/>
    <property type="evidence" value="ECO:0007669"/>
    <property type="project" value="InterPro"/>
</dbReference>
<evidence type="ECO:0000256" key="4">
    <source>
        <dbReference type="SAM" id="SignalP"/>
    </source>
</evidence>
<feature type="chain" id="PRO_5005189252" evidence="4">
    <location>
        <begin position="23"/>
        <end position="308"/>
    </location>
</feature>
<protein>
    <submittedName>
        <fullName evidence="7">Uncharacterized protein</fullName>
    </submittedName>
</protein>
<evidence type="ECO:0000259" key="6">
    <source>
        <dbReference type="Pfam" id="PF22435"/>
    </source>
</evidence>
<evidence type="ECO:0000256" key="2">
    <source>
        <dbReference type="ARBA" id="ARBA00022603"/>
    </source>
</evidence>
<dbReference type="Pfam" id="PF00588">
    <property type="entry name" value="SpoU_methylase"/>
    <property type="match status" value="1"/>
</dbReference>
<dbReference type="GO" id="GO:0006396">
    <property type="term" value="P:RNA processing"/>
    <property type="evidence" value="ECO:0007669"/>
    <property type="project" value="InterPro"/>
</dbReference>
<gene>
    <name evidence="7" type="ORF">Vbra_16202</name>
</gene>
<evidence type="ECO:0000256" key="3">
    <source>
        <dbReference type="ARBA" id="ARBA00022679"/>
    </source>
</evidence>
<dbReference type="InterPro" id="IPR053888">
    <property type="entry name" value="MRM3-like_sub_bind"/>
</dbReference>
<feature type="domain" description="MRM3-like substrate binding" evidence="6">
    <location>
        <begin position="25"/>
        <end position="124"/>
    </location>
</feature>
<dbReference type="AlphaFoldDB" id="A0A0G4FTM7"/>
<dbReference type="OrthoDB" id="426429at2759"/>
<dbReference type="PANTHER" id="PTHR43191:SF2">
    <property type="entry name" value="RRNA METHYLTRANSFERASE 3, MITOCHONDRIAL"/>
    <property type="match status" value="1"/>
</dbReference>
<evidence type="ECO:0000259" key="5">
    <source>
        <dbReference type="Pfam" id="PF00588"/>
    </source>
</evidence>
<accession>A0A0G4FTM7</accession>
<dbReference type="InParanoid" id="A0A0G4FTM7"/>
<dbReference type="InterPro" id="IPR029026">
    <property type="entry name" value="tRNA_m1G_MTases_N"/>
</dbReference>
<dbReference type="Gene3D" id="3.30.1330.30">
    <property type="match status" value="1"/>
</dbReference>